<dbReference type="Pfam" id="PF00501">
    <property type="entry name" value="AMP-binding"/>
    <property type="match status" value="1"/>
</dbReference>
<dbReference type="Proteomes" id="UP001226160">
    <property type="component" value="Unassembled WGS sequence"/>
</dbReference>
<evidence type="ECO:0000259" key="1">
    <source>
        <dbReference type="Pfam" id="PF00501"/>
    </source>
</evidence>
<dbReference type="InterPro" id="IPR000873">
    <property type="entry name" value="AMP-dep_synth/lig_dom"/>
</dbReference>
<dbReference type="AlphaFoldDB" id="A0AAP4F991"/>
<dbReference type="InterPro" id="IPR045851">
    <property type="entry name" value="AMP-bd_C_sf"/>
</dbReference>
<feature type="domain" description="AMP-dependent synthetase/ligase" evidence="1">
    <location>
        <begin position="30"/>
        <end position="393"/>
    </location>
</feature>
<comment type="caution">
    <text evidence="3">The sequence shown here is derived from an EMBL/GenBank/DDBJ whole genome shotgun (WGS) entry which is preliminary data.</text>
</comment>
<dbReference type="PANTHER" id="PTHR43767">
    <property type="entry name" value="LONG-CHAIN-FATTY-ACID--COA LIGASE"/>
    <property type="match status" value="1"/>
</dbReference>
<dbReference type="EMBL" id="JASNVP010000001">
    <property type="protein sequence ID" value="MDK4325088.1"/>
    <property type="molecule type" value="Genomic_DNA"/>
</dbReference>
<organism evidence="3 4">
    <name type="scientific">Corynebacterium propinquum</name>
    <dbReference type="NCBI Taxonomy" id="43769"/>
    <lineage>
        <taxon>Bacteria</taxon>
        <taxon>Bacillati</taxon>
        <taxon>Actinomycetota</taxon>
        <taxon>Actinomycetes</taxon>
        <taxon>Mycobacteriales</taxon>
        <taxon>Corynebacteriaceae</taxon>
        <taxon>Corynebacterium</taxon>
    </lineage>
</organism>
<dbReference type="InterPro" id="IPR050237">
    <property type="entry name" value="ATP-dep_AMP-bd_enzyme"/>
</dbReference>
<dbReference type="Gene3D" id="3.30.300.30">
    <property type="match status" value="1"/>
</dbReference>
<protein>
    <submittedName>
        <fullName evidence="3">AMP-binding protein</fullName>
    </submittedName>
</protein>
<dbReference type="InterPro" id="IPR025110">
    <property type="entry name" value="AMP-bd_C"/>
</dbReference>
<evidence type="ECO:0000313" key="3">
    <source>
        <dbReference type="EMBL" id="MDK4325088.1"/>
    </source>
</evidence>
<dbReference type="GO" id="GO:0016878">
    <property type="term" value="F:acid-thiol ligase activity"/>
    <property type="evidence" value="ECO:0007669"/>
    <property type="project" value="UniProtKB-ARBA"/>
</dbReference>
<dbReference type="Gene3D" id="2.30.38.10">
    <property type="entry name" value="Luciferase, Domain 3"/>
    <property type="match status" value="1"/>
</dbReference>
<evidence type="ECO:0000259" key="2">
    <source>
        <dbReference type="Pfam" id="PF13193"/>
    </source>
</evidence>
<dbReference type="RefSeq" id="WP_284589420.1">
    <property type="nucleotide sequence ID" value="NZ_JASNVP010000001.1"/>
</dbReference>
<dbReference type="Pfam" id="PF13193">
    <property type="entry name" value="AMP-binding_C"/>
    <property type="match status" value="1"/>
</dbReference>
<dbReference type="SUPFAM" id="SSF56801">
    <property type="entry name" value="Acetyl-CoA synthetase-like"/>
    <property type="match status" value="1"/>
</dbReference>
<accession>A0AAP4F991</accession>
<sequence>MEHDPLYPADVVDAYRQAGLWTDDTFAHFFHDAARRYPQREAICGPDMHGEWTSLSYQELATAIDATAAALAERGIRGTDYVVIQLPNIVDYVVYVAAVFRVGAVPVFSLNSHGLAEITHFIRTTSATAYIGSARAGADAVVLQETFQDLLMITEPAPGCAQVSTAQVSNASAFHPAAPSALDLAFLQVSGGTTGTPKLIPRTHADYLYSVRESAKICQLSPQTRFLVVLPASHNFTMSSPGILGVLYAGGTVVMCDEPAPSAMMAMIAQHQVTMTALVPPLALMWARLQPMLQCDLDSLQLLQVGGAKLTPEAAQRVSQAVGCQLQQVFGMAEGLVNYTRLHDSHDLVINTQGRPMSPADEIIIVDDNGKEVPLGESGRLLTRGPYTIRRYFNHADPGSFTEDGFYCTGDIVRQLPTGHLVIEGREKDQINRGGEKISAEEIENHLLAHPGINDAAVVSVPDDYLGERCGAFILTEQLTEPEIREHLRKRGVAEYKIPDVFRIAAEFPFTGVGKISRKDLRRQLQHQFV</sequence>
<evidence type="ECO:0000313" key="4">
    <source>
        <dbReference type="Proteomes" id="UP001226160"/>
    </source>
</evidence>
<feature type="domain" description="AMP-binding enzyme C-terminal" evidence="2">
    <location>
        <begin position="442"/>
        <end position="515"/>
    </location>
</feature>
<proteinExistence type="predicted"/>
<reference evidence="3" key="1">
    <citation type="submission" date="2023-05" db="EMBL/GenBank/DDBJ databases">
        <title>Metabolic capabilities are highly conserved among human nasal-associated Corynebacterium species in pangenomic analyses.</title>
        <authorList>
            <person name="Tran T.H."/>
            <person name="Roberts A.Q."/>
            <person name="Escapa I.F."/>
            <person name="Gao W."/>
            <person name="Conlan S."/>
            <person name="Kong H."/>
            <person name="Segre J.A."/>
            <person name="Kelly M.S."/>
            <person name="Lemon K.P."/>
        </authorList>
    </citation>
    <scope>NUCLEOTIDE SEQUENCE</scope>
    <source>
        <strain evidence="3">KPL2654</strain>
    </source>
</reference>
<gene>
    <name evidence="3" type="ORF">QPX54_00950</name>
</gene>
<name>A0AAP4F991_9CORY</name>
<dbReference type="Gene3D" id="3.40.50.980">
    <property type="match status" value="2"/>
</dbReference>
<dbReference type="PANTHER" id="PTHR43767:SF1">
    <property type="entry name" value="NONRIBOSOMAL PEPTIDE SYNTHASE PES1 (EUROFUNG)-RELATED"/>
    <property type="match status" value="1"/>
</dbReference>